<dbReference type="InterPro" id="IPR050266">
    <property type="entry name" value="AB_hydrolase_sf"/>
</dbReference>
<dbReference type="Pfam" id="PF00561">
    <property type="entry name" value="Abhydrolase_1"/>
    <property type="match status" value="1"/>
</dbReference>
<dbReference type="PANTHER" id="PTHR43798:SF5">
    <property type="entry name" value="MONOACYLGLYCEROL LIPASE ABHD6"/>
    <property type="match status" value="1"/>
</dbReference>
<evidence type="ECO:0000313" key="3">
    <source>
        <dbReference type="Proteomes" id="UP001305779"/>
    </source>
</evidence>
<dbReference type="PANTHER" id="PTHR43798">
    <property type="entry name" value="MONOACYLGLYCEROL LIPASE"/>
    <property type="match status" value="1"/>
</dbReference>
<name>A0ABR0E7K8_ZASCE</name>
<protein>
    <recommendedName>
        <fullName evidence="1">AB hydrolase-1 domain-containing protein</fullName>
    </recommendedName>
</protein>
<evidence type="ECO:0000259" key="1">
    <source>
        <dbReference type="Pfam" id="PF00561"/>
    </source>
</evidence>
<dbReference type="Gene3D" id="3.40.50.1820">
    <property type="entry name" value="alpha/beta hydrolase"/>
    <property type="match status" value="1"/>
</dbReference>
<dbReference type="InterPro" id="IPR029058">
    <property type="entry name" value="AB_hydrolase_fold"/>
</dbReference>
<proteinExistence type="predicted"/>
<dbReference type="PRINTS" id="PR00111">
    <property type="entry name" value="ABHYDROLASE"/>
</dbReference>
<dbReference type="Proteomes" id="UP001305779">
    <property type="component" value="Unassembled WGS sequence"/>
</dbReference>
<dbReference type="EMBL" id="JAXOVC010000009">
    <property type="protein sequence ID" value="KAK4497201.1"/>
    <property type="molecule type" value="Genomic_DNA"/>
</dbReference>
<feature type="domain" description="AB hydrolase-1" evidence="1">
    <location>
        <begin position="28"/>
        <end position="136"/>
    </location>
</feature>
<organism evidence="2 3">
    <name type="scientific">Zasmidium cellare</name>
    <name type="common">Wine cellar mold</name>
    <name type="synonym">Racodium cellare</name>
    <dbReference type="NCBI Taxonomy" id="395010"/>
    <lineage>
        <taxon>Eukaryota</taxon>
        <taxon>Fungi</taxon>
        <taxon>Dikarya</taxon>
        <taxon>Ascomycota</taxon>
        <taxon>Pezizomycotina</taxon>
        <taxon>Dothideomycetes</taxon>
        <taxon>Dothideomycetidae</taxon>
        <taxon>Mycosphaerellales</taxon>
        <taxon>Mycosphaerellaceae</taxon>
        <taxon>Zasmidium</taxon>
    </lineage>
</organism>
<dbReference type="SUPFAM" id="SSF53474">
    <property type="entry name" value="alpha/beta-Hydrolases"/>
    <property type="match status" value="1"/>
</dbReference>
<accession>A0ABR0E7K8</accession>
<reference evidence="2 3" key="1">
    <citation type="journal article" date="2023" name="G3 (Bethesda)">
        <title>A chromosome-level genome assembly of Zasmidium syzygii isolated from banana leaves.</title>
        <authorList>
            <person name="van Westerhoven A.C."/>
            <person name="Mehrabi R."/>
            <person name="Talebi R."/>
            <person name="Steentjes M.B.F."/>
            <person name="Corcolon B."/>
            <person name="Chong P.A."/>
            <person name="Kema G.H.J."/>
            <person name="Seidl M.F."/>
        </authorList>
    </citation>
    <scope>NUCLEOTIDE SEQUENCE [LARGE SCALE GENOMIC DNA]</scope>
    <source>
        <strain evidence="2 3">P124</strain>
    </source>
</reference>
<dbReference type="InterPro" id="IPR000073">
    <property type="entry name" value="AB_hydrolase_1"/>
</dbReference>
<evidence type="ECO:0000313" key="2">
    <source>
        <dbReference type="EMBL" id="KAK4497201.1"/>
    </source>
</evidence>
<comment type="caution">
    <text evidence="2">The sequence shown here is derived from an EMBL/GenBank/DDBJ whole genome shotgun (WGS) entry which is preliminary data.</text>
</comment>
<sequence>MPFATVNNHRIQYLDTQQLGYQIDDAKPILVMIHGLGSSQNYYVPVIEELAGYRCIALTTYGAAESKSNGEKLTLEQLAEDVVGLMDHLEISKAIICGHSMGGPMALTVAATHPDRVLGIVGIGPVNPSSVKPEVFTSRIETVLKDGMEPMANAVPRAATNAKSTPVQRAFIRELILGQEPKSYASHCEVIVNMKDPGFSSIKVPVVILAGDEDQSAPMAGCEYIHQHLGSSQKELKVLKGVGHWHCIEAGDRVAEEIRAFASKAVAA</sequence>
<gene>
    <name evidence="2" type="ORF">PRZ48_011651</name>
</gene>
<keyword evidence="3" id="KW-1185">Reference proteome</keyword>